<dbReference type="PROSITE" id="PS50181">
    <property type="entry name" value="FBOX"/>
    <property type="match status" value="1"/>
</dbReference>
<dbReference type="InterPro" id="IPR036047">
    <property type="entry name" value="F-box-like_dom_sf"/>
</dbReference>
<dbReference type="RefSeq" id="YP_008438259.2">
    <property type="nucleotide sequence ID" value="NC_022098.1"/>
</dbReference>
<dbReference type="Pfam" id="PF12937">
    <property type="entry name" value="F-box-like"/>
    <property type="match status" value="1"/>
</dbReference>
<feature type="domain" description="F-box" evidence="1">
    <location>
        <begin position="9"/>
        <end position="55"/>
    </location>
</feature>
<evidence type="ECO:0000313" key="2">
    <source>
        <dbReference type="EMBL" id="AGO85185.2"/>
    </source>
</evidence>
<protein>
    <submittedName>
        <fullName evidence="2">F-box domain containing protein</fullName>
    </submittedName>
</protein>
<dbReference type="EMBL" id="KC977571">
    <property type="protein sequence ID" value="AGO85185.2"/>
    <property type="molecule type" value="Genomic_DNA"/>
</dbReference>
<dbReference type="Proteomes" id="UP000204584">
    <property type="component" value="Segment"/>
</dbReference>
<sequence length="354" mass="39330">MQGMETSAPSSLVHLPREIILHVMTCQTARDVCALGVTCRQMRESTRDPHLWRRLFARDFGYRYESGPAIAPWPCATHSADPWPHAAFDLYQGADTVDCAPPRPSSKSGLPAPFAHAFVAGKDWRWMYRAHAALADDTAPAKGKPYTPNRRGYIVEIGDPDANGSKKSYAVRVIYTWPRQVASWTENVYLASQDKEWLVTCNTVADAGARTWSVIIVDTGRASIDHIEVAYDDAGSVQVEPGHNCAIEGTAWRFFPNGDSSTGLYRKGHFVQGLEFVCSPRCALREYAGLRLDRCRWRMEKVTIGVRPHTVTIPDDDSDHARLFWRYVAGGLIGWHPAVRLAVLGSVDAAPHSP</sequence>
<gene>
    <name evidence="2" type="ORF">psal_cds_1010</name>
</gene>
<dbReference type="GeneID" id="16606972"/>
<dbReference type="PANTHER" id="PTHR12874:SF9">
    <property type="entry name" value="F-BOX ONLY PROTEIN 48"/>
    <property type="match status" value="1"/>
</dbReference>
<proteinExistence type="predicted"/>
<dbReference type="PANTHER" id="PTHR12874">
    <property type="entry name" value="F-BOX ONLY PROTEIN 48-RELATED"/>
    <property type="match status" value="1"/>
</dbReference>
<reference evidence="2 3" key="1">
    <citation type="journal article" date="2013" name="Science">
        <title>Pandoraviruses: amoeba viruses with genomes up to 2.5 Mb reaching that of parasitic eukaryotes.</title>
        <authorList>
            <person name="Philippe N."/>
            <person name="Legendre M."/>
            <person name="Doutre G."/>
            <person name="Coute Y."/>
            <person name="Poirot O."/>
            <person name="Lescot M."/>
            <person name="Arslan D."/>
            <person name="Seltzer V."/>
            <person name="Bertaux L."/>
            <person name="Bruley C."/>
            <person name="Garin J."/>
            <person name="Claverie J.M."/>
            <person name="Abergel C."/>
        </authorList>
    </citation>
    <scope>NUCLEOTIDE SEQUENCE [LARGE SCALE GENOMIC DNA]</scope>
</reference>
<dbReference type="InterPro" id="IPR001810">
    <property type="entry name" value="F-box_dom"/>
</dbReference>
<dbReference type="KEGG" id="vg:16606972"/>
<accession>S4W4C0</accession>
<dbReference type="Gene3D" id="1.20.1280.50">
    <property type="match status" value="1"/>
</dbReference>
<name>S4W4C0_9VIRU</name>
<organism evidence="2 3">
    <name type="scientific">Pandoravirus salinus</name>
    <dbReference type="NCBI Taxonomy" id="1349410"/>
    <lineage>
        <taxon>Viruses</taxon>
        <taxon>Pandoravirus</taxon>
    </lineage>
</organism>
<evidence type="ECO:0000259" key="1">
    <source>
        <dbReference type="PROSITE" id="PS50181"/>
    </source>
</evidence>
<dbReference type="SUPFAM" id="SSF81383">
    <property type="entry name" value="F-box domain"/>
    <property type="match status" value="1"/>
</dbReference>
<evidence type="ECO:0000313" key="3">
    <source>
        <dbReference type="Proteomes" id="UP000204584"/>
    </source>
</evidence>
<keyword evidence="3" id="KW-1185">Reference proteome</keyword>
<dbReference type="GO" id="GO:0031146">
    <property type="term" value="P:SCF-dependent proteasomal ubiquitin-dependent protein catabolic process"/>
    <property type="evidence" value="ECO:0007669"/>
    <property type="project" value="TreeGrafter"/>
</dbReference>
<dbReference type="GO" id="GO:0019005">
    <property type="term" value="C:SCF ubiquitin ligase complex"/>
    <property type="evidence" value="ECO:0007669"/>
    <property type="project" value="TreeGrafter"/>
</dbReference>